<dbReference type="GeneID" id="1489927"/>
<evidence type="ECO:0000313" key="2">
    <source>
        <dbReference type="Proteomes" id="UP000001773"/>
    </source>
</evidence>
<dbReference type="Proteomes" id="UP000001773">
    <property type="component" value="Segment"/>
</dbReference>
<protein>
    <submittedName>
        <fullName evidence="1">Putative phage protein</fullName>
    </submittedName>
</protein>
<dbReference type="EMBL" id="AY212251">
    <property type="protein sequence ID" value="AAP42301.1"/>
    <property type="molecule type" value="Genomic_DNA"/>
</dbReference>
<evidence type="ECO:0000313" key="1">
    <source>
        <dbReference type="EMBL" id="AAP42301.1"/>
    </source>
</evidence>
<dbReference type="RefSeq" id="NP_852008.1">
    <property type="nucleotide sequence ID" value="NC_004814.1"/>
</dbReference>
<name>Q7Y3G0_BPSC1</name>
<organism evidence="1 2">
    <name type="scientific">Streptococcus phage C1</name>
    <dbReference type="NCBI Taxonomy" id="2907838"/>
    <lineage>
        <taxon>Viruses</taxon>
        <taxon>Duplodnaviria</taxon>
        <taxon>Heunggongvirae</taxon>
        <taxon>Uroviricota</taxon>
        <taxon>Caudoviricetes</taxon>
        <taxon>Rountreeviridae</taxon>
        <taxon>Fischettivirus</taxon>
        <taxon>Fischettivirus C1</taxon>
    </lineage>
</organism>
<sequence length="62" mass="7593">MKTQEWYLVNFGLYETKTQEMETNSRYFEDKQAALDFFYTLANEGYYDWAHVYSNLEMEIIL</sequence>
<reference evidence="1 2" key="1">
    <citation type="journal article" date="2003" name="J. Bacteriol.">
        <title>Genomic sequence of C1, the first streptococcal phage.</title>
        <authorList>
            <person name="Nelson D."/>
            <person name="Schuch R."/>
            <person name="Zhu S."/>
            <person name="Tscherne D.M."/>
            <person name="Fischetti V.A."/>
        </authorList>
    </citation>
    <scope>NUCLEOTIDE SEQUENCE</scope>
</reference>
<keyword evidence="2" id="KW-1185">Reference proteome</keyword>
<reference evidence="1 2" key="2">
    <citation type="journal article" date="2006" name="Proc. Natl. Acad. Sci. U.S.A.">
        <title>PlyC: a multimeric bacteriophage lysin.</title>
        <authorList>
            <person name="Nelson D."/>
            <person name="Schuch R."/>
            <person name="Chahales P."/>
            <person name="Zhu S."/>
            <person name="Fischetti V.A."/>
        </authorList>
    </citation>
    <scope>NUCLEOTIDE SEQUENCE [LARGE SCALE GENOMIC DNA]</scope>
</reference>
<proteinExistence type="predicted"/>
<accession>Q7Y3G0</accession>
<gene>
    <name evidence="1" type="primary">orf2</name>
</gene>
<dbReference type="KEGG" id="vg:1489927"/>